<name>A0AAD3X524_MICMQ</name>
<evidence type="ECO:0000256" key="2">
    <source>
        <dbReference type="PROSITE-ProRule" id="PRU01091"/>
    </source>
</evidence>
<dbReference type="AlphaFoldDB" id="A0AAD3X524"/>
<dbReference type="InterPro" id="IPR036388">
    <property type="entry name" value="WH-like_DNA-bd_sf"/>
</dbReference>
<organism evidence="5 6">
    <name type="scientific">Microbacterium maritypicum</name>
    <name type="common">Microbacterium liquefaciens</name>
    <dbReference type="NCBI Taxonomy" id="33918"/>
    <lineage>
        <taxon>Bacteria</taxon>
        <taxon>Bacillati</taxon>
        <taxon>Actinomycetota</taxon>
        <taxon>Actinomycetes</taxon>
        <taxon>Micrococcales</taxon>
        <taxon>Microbacteriaceae</taxon>
        <taxon>Microbacterium</taxon>
    </lineage>
</organism>
<dbReference type="SMART" id="SM00862">
    <property type="entry name" value="Trans_reg_C"/>
    <property type="match status" value="1"/>
</dbReference>
<feature type="region of interest" description="Disordered" evidence="3">
    <location>
        <begin position="32"/>
        <end position="51"/>
    </location>
</feature>
<evidence type="ECO:0000313" key="5">
    <source>
        <dbReference type="EMBL" id="KAB1887431.1"/>
    </source>
</evidence>
<feature type="DNA-binding region" description="OmpR/PhoB-type" evidence="2">
    <location>
        <begin position="224"/>
        <end position="317"/>
    </location>
</feature>
<protein>
    <recommendedName>
        <fullName evidence="4">OmpR/PhoB-type domain-containing protein</fullName>
    </recommendedName>
</protein>
<keyword evidence="1 2" id="KW-0238">DNA-binding</keyword>
<gene>
    <name evidence="5" type="ORF">F6W70_08580</name>
</gene>
<dbReference type="InterPro" id="IPR016032">
    <property type="entry name" value="Sig_transdc_resp-reg_C-effctor"/>
</dbReference>
<evidence type="ECO:0000256" key="3">
    <source>
        <dbReference type="SAM" id="MobiDB-lite"/>
    </source>
</evidence>
<dbReference type="PROSITE" id="PS51755">
    <property type="entry name" value="OMPR_PHOB"/>
    <property type="match status" value="1"/>
</dbReference>
<evidence type="ECO:0000256" key="1">
    <source>
        <dbReference type="ARBA" id="ARBA00023125"/>
    </source>
</evidence>
<dbReference type="CDD" id="cd00383">
    <property type="entry name" value="trans_reg_C"/>
    <property type="match status" value="1"/>
</dbReference>
<dbReference type="GO" id="GO:0006355">
    <property type="term" value="P:regulation of DNA-templated transcription"/>
    <property type="evidence" value="ECO:0007669"/>
    <property type="project" value="InterPro"/>
</dbReference>
<dbReference type="Proteomes" id="UP000436027">
    <property type="component" value="Unassembled WGS sequence"/>
</dbReference>
<dbReference type="InterPro" id="IPR001867">
    <property type="entry name" value="OmpR/PhoB-type_DNA-bd"/>
</dbReference>
<proteinExistence type="predicted"/>
<dbReference type="SUPFAM" id="SSF46894">
    <property type="entry name" value="C-terminal effector domain of the bipartite response regulators"/>
    <property type="match status" value="1"/>
</dbReference>
<feature type="domain" description="OmpR/PhoB-type" evidence="4">
    <location>
        <begin position="224"/>
        <end position="317"/>
    </location>
</feature>
<reference evidence="5 6" key="1">
    <citation type="submission" date="2019-09" db="EMBL/GenBank/DDBJ databases">
        <title>Whole genome sequencing of Microbacterium maritypicum.</title>
        <authorList>
            <person name="Lenchi N."/>
        </authorList>
    </citation>
    <scope>NUCLEOTIDE SEQUENCE [LARGE SCALE GENOMIC DNA]</scope>
    <source>
        <strain evidence="5 6">DSM 12512</strain>
    </source>
</reference>
<evidence type="ECO:0000259" key="4">
    <source>
        <dbReference type="PROSITE" id="PS51755"/>
    </source>
</evidence>
<dbReference type="Pfam" id="PF00486">
    <property type="entry name" value="Trans_reg_C"/>
    <property type="match status" value="1"/>
</dbReference>
<accession>A0AAD3X524</accession>
<evidence type="ECO:0000313" key="6">
    <source>
        <dbReference type="Proteomes" id="UP000436027"/>
    </source>
</evidence>
<dbReference type="Gene3D" id="1.10.10.10">
    <property type="entry name" value="Winged helix-like DNA-binding domain superfamily/Winged helix DNA-binding domain"/>
    <property type="match status" value="1"/>
</dbReference>
<dbReference type="GO" id="GO:0000160">
    <property type="term" value="P:phosphorelay signal transduction system"/>
    <property type="evidence" value="ECO:0007669"/>
    <property type="project" value="InterPro"/>
</dbReference>
<sequence>MPHTPPRQWSADLRGTAATDGRGYLGCTEGIRGAAPGTGRDRGDRMGRATTGRCAASPFPAPCGQPRMRTGRSGARPVLAGCRIIVSVDTSAADASLAASRAAGIDDLERALRAGGADVTRVPGRREAAPSPAVLRRAVHRAGFGGADAVLFTASAASWVGAAVSTGTLDANRRRVEAGRLLLIAMDEEEAGRLRAARLPVRYVAPSAPGGLTSCVLSHYRSGARSLLTELGRLDVRSGGVVLDGCFIPLPRGAAGVIEALFLARGRVLSRAELARMLPGGERSGHAVEAAVARLREALGGIDLVQTVVKRGYRLAVIEP</sequence>
<dbReference type="EMBL" id="WAAQ01000001">
    <property type="protein sequence ID" value="KAB1887431.1"/>
    <property type="molecule type" value="Genomic_DNA"/>
</dbReference>
<comment type="caution">
    <text evidence="5">The sequence shown here is derived from an EMBL/GenBank/DDBJ whole genome shotgun (WGS) entry which is preliminary data.</text>
</comment>
<dbReference type="GO" id="GO:0003677">
    <property type="term" value="F:DNA binding"/>
    <property type="evidence" value="ECO:0007669"/>
    <property type="project" value="UniProtKB-UniRule"/>
</dbReference>